<feature type="transmembrane region" description="Helical" evidence="8">
    <location>
        <begin position="276"/>
        <end position="294"/>
    </location>
</feature>
<evidence type="ECO:0000256" key="8">
    <source>
        <dbReference type="SAM" id="Phobius"/>
    </source>
</evidence>
<dbReference type="Pfam" id="PF02133">
    <property type="entry name" value="Transp_cyt_pur"/>
    <property type="match status" value="1"/>
</dbReference>
<dbReference type="RefSeq" id="WP_004963046.1">
    <property type="nucleotide sequence ID" value="NZ_JAEKCK010000003.1"/>
</dbReference>
<dbReference type="PIRSF" id="PIRSF002744">
    <property type="entry name" value="Pur-cyt_permease"/>
    <property type="match status" value="1"/>
</dbReference>
<evidence type="ECO:0000313" key="9">
    <source>
        <dbReference type="EMBL" id="VDZ63375.1"/>
    </source>
</evidence>
<keyword evidence="5 8" id="KW-1133">Transmembrane helix</keyword>
<evidence type="ECO:0000256" key="7">
    <source>
        <dbReference type="PIRNR" id="PIRNR002744"/>
    </source>
</evidence>
<evidence type="ECO:0000313" key="10">
    <source>
        <dbReference type="Proteomes" id="UP000281391"/>
    </source>
</evidence>
<comment type="subcellular location">
    <subcellularLocation>
        <location evidence="1">Membrane</location>
        <topology evidence="1">Multi-pass membrane protein</topology>
    </subcellularLocation>
</comment>
<comment type="similarity">
    <text evidence="2 7">Belongs to the purine-cytosine permease (2.A.39) family.</text>
</comment>
<feature type="transmembrane region" description="Helical" evidence="8">
    <location>
        <begin position="326"/>
        <end position="348"/>
    </location>
</feature>
<feature type="transmembrane region" description="Helical" evidence="8">
    <location>
        <begin position="434"/>
        <end position="451"/>
    </location>
</feature>
<evidence type="ECO:0000256" key="5">
    <source>
        <dbReference type="ARBA" id="ARBA00022989"/>
    </source>
</evidence>
<dbReference type="GO" id="GO:0022857">
    <property type="term" value="F:transmembrane transporter activity"/>
    <property type="evidence" value="ECO:0007669"/>
    <property type="project" value="InterPro"/>
</dbReference>
<dbReference type="InterPro" id="IPR026030">
    <property type="entry name" value="Pur-cyt_permease_Fcy2/21/22"/>
</dbReference>
<evidence type="ECO:0000256" key="2">
    <source>
        <dbReference type="ARBA" id="ARBA00008974"/>
    </source>
</evidence>
<keyword evidence="6 7" id="KW-0472">Membrane</keyword>
<evidence type="ECO:0000256" key="1">
    <source>
        <dbReference type="ARBA" id="ARBA00004141"/>
    </source>
</evidence>
<dbReference type="Gene3D" id="1.10.4160.10">
    <property type="entry name" value="Hydantoin permease"/>
    <property type="match status" value="1"/>
</dbReference>
<protein>
    <submittedName>
        <fullName evidence="9">NCS1 nucleoside transporter family</fullName>
    </submittedName>
</protein>
<evidence type="ECO:0000256" key="6">
    <source>
        <dbReference type="ARBA" id="ARBA00023136"/>
    </source>
</evidence>
<dbReference type="Proteomes" id="UP000281391">
    <property type="component" value="Chromosome"/>
</dbReference>
<dbReference type="PANTHER" id="PTHR31806:SF1">
    <property type="entry name" value="PURINE-CYTOSINE PERMEASE FCY2-RELATED"/>
    <property type="match status" value="1"/>
</dbReference>
<feature type="transmembrane region" description="Helical" evidence="8">
    <location>
        <begin position="237"/>
        <end position="264"/>
    </location>
</feature>
<dbReference type="PANTHER" id="PTHR31806">
    <property type="entry name" value="PURINE-CYTOSINE PERMEASE FCY2-RELATED"/>
    <property type="match status" value="1"/>
</dbReference>
<keyword evidence="4 8" id="KW-0812">Transmembrane</keyword>
<feature type="transmembrane region" description="Helical" evidence="8">
    <location>
        <begin position="402"/>
        <end position="422"/>
    </location>
</feature>
<dbReference type="KEGG" id="sof:NCTC11214_04445"/>
<feature type="transmembrane region" description="Helical" evidence="8">
    <location>
        <begin position="196"/>
        <end position="217"/>
    </location>
</feature>
<evidence type="ECO:0000256" key="4">
    <source>
        <dbReference type="ARBA" id="ARBA00022692"/>
    </source>
</evidence>
<proteinExistence type="inferred from homology"/>
<feature type="transmembrane region" description="Helical" evidence="8">
    <location>
        <begin position="167"/>
        <end position="184"/>
    </location>
</feature>
<dbReference type="AlphaFoldDB" id="A0A3S4DQA4"/>
<sequence>MHSQPDQTTLIEDKSIDYVPANERHGHARSLFTLWFCTNIAPLAVVTGAIATHTFHLNVLSALTAIIAGHLFGGIFLALTSAQGPQVGIPQMVQSRAQFGRYGSLLVIVFTTVIYLGFFISNITLSGKVINNVIPALEIRSATIIGAIVATLIGVIGYNFIHKINKVGAWIMGSALLLGLWLMLTQPLPADFWQRGSFSLTGWFATFCICAVWQVSFSPYTSDYSRYLPKSVGIFQPFIYTYLGACCGTILAFVFGMVAVNLVGGTDDAMVAVRQATGWLGPILMVLFLVNIICHNSMNLYGAVLSLITSVQTFMPQWLPNARIRILFSLLVLVSSVLVALVASANFVQVFLNLIFALISVLIPWCMINLIDFYLINRQRYDTESIFSADGGRYGLINRRALLVYFGGIVVQLPFVDNAFFAGPYANLLPGTDISWVISLVVTAIAYPLLYRKPPAWTAKGMRVNANGIDR</sequence>
<dbReference type="EMBL" id="LR134117">
    <property type="protein sequence ID" value="VDZ63375.1"/>
    <property type="molecule type" value="Genomic_DNA"/>
</dbReference>
<feature type="transmembrane region" description="Helical" evidence="8">
    <location>
        <begin position="354"/>
        <end position="376"/>
    </location>
</feature>
<reference evidence="9 10" key="1">
    <citation type="submission" date="2018-12" db="EMBL/GenBank/DDBJ databases">
        <authorList>
            <consortium name="Pathogen Informatics"/>
        </authorList>
    </citation>
    <scope>NUCLEOTIDE SEQUENCE [LARGE SCALE GENOMIC DNA]</scope>
    <source>
        <strain evidence="9 10">NCTC11214</strain>
    </source>
</reference>
<feature type="transmembrane region" description="Helical" evidence="8">
    <location>
        <begin position="59"/>
        <end position="79"/>
    </location>
</feature>
<gene>
    <name evidence="9" type="ORF">NCTC11214_04445</name>
</gene>
<dbReference type="GO" id="GO:0005886">
    <property type="term" value="C:plasma membrane"/>
    <property type="evidence" value="ECO:0007669"/>
    <property type="project" value="TreeGrafter"/>
</dbReference>
<feature type="transmembrane region" description="Helical" evidence="8">
    <location>
        <begin position="32"/>
        <end position="52"/>
    </location>
</feature>
<evidence type="ECO:0000256" key="3">
    <source>
        <dbReference type="ARBA" id="ARBA00022448"/>
    </source>
</evidence>
<dbReference type="InterPro" id="IPR001248">
    <property type="entry name" value="Pur-cyt_permease"/>
</dbReference>
<feature type="transmembrane region" description="Helical" evidence="8">
    <location>
        <begin position="141"/>
        <end position="161"/>
    </location>
</feature>
<name>A0A3S4DQA4_SEROD</name>
<keyword evidence="3 7" id="KW-0813">Transport</keyword>
<feature type="transmembrane region" description="Helical" evidence="8">
    <location>
        <begin position="99"/>
        <end position="120"/>
    </location>
</feature>
<organism evidence="9 10">
    <name type="scientific">Serratia odorifera</name>
    <dbReference type="NCBI Taxonomy" id="618"/>
    <lineage>
        <taxon>Bacteria</taxon>
        <taxon>Pseudomonadati</taxon>
        <taxon>Pseudomonadota</taxon>
        <taxon>Gammaproteobacteria</taxon>
        <taxon>Enterobacterales</taxon>
        <taxon>Yersiniaceae</taxon>
        <taxon>Serratia</taxon>
    </lineage>
</organism>
<accession>A0A3S4DQA4</accession>